<evidence type="ECO:0000256" key="1">
    <source>
        <dbReference type="ARBA" id="ARBA00004202"/>
    </source>
</evidence>
<name>A0A6A8DH12_9BACI</name>
<dbReference type="AlphaFoldDB" id="A0A6A8DH12"/>
<dbReference type="InterPro" id="IPR017871">
    <property type="entry name" value="ABC_transporter-like_CS"/>
</dbReference>
<dbReference type="RefSeq" id="WP_153738573.1">
    <property type="nucleotide sequence ID" value="NZ_WJNG01000022.1"/>
</dbReference>
<dbReference type="CDD" id="cd03225">
    <property type="entry name" value="ABC_cobalt_CbiO_domain1"/>
    <property type="match status" value="1"/>
</dbReference>
<dbReference type="Gene3D" id="3.40.50.300">
    <property type="entry name" value="P-loop containing nucleotide triphosphate hydrolases"/>
    <property type="match status" value="1"/>
</dbReference>
<evidence type="ECO:0000256" key="2">
    <source>
        <dbReference type="ARBA" id="ARBA00005417"/>
    </source>
</evidence>
<sequence length="275" mass="30947">MGKPILEVEELTFKYDKRLEEETLSAVSFTVNKGEWLAIIGDNGSGKSTLAKLLVGLLEPQKGRICIAGTELTDDSKWEVRRHIGLVFQNPDNQFIGTTVQDDVAFGLENVNMSYEEMVPRVNEALRMVEMSAFCEHDPSRLSGGQKQRVAIAGILALKPSIIVLDESLVMLDPKSRRELLSTLNQLKHKESLTIISITHDMNEAAVSDRIMMMKSGRVLKSGPPAQIFIEEQQLEPPFVERLKRELENKGKEVPKAYTTEEEMVKWLCKSCLMV</sequence>
<accession>A0A6A8DH12</accession>
<feature type="domain" description="ABC transporter" evidence="9">
    <location>
        <begin position="6"/>
        <end position="241"/>
    </location>
</feature>
<dbReference type="InterPro" id="IPR003439">
    <property type="entry name" value="ABC_transporter-like_ATP-bd"/>
</dbReference>
<dbReference type="InterPro" id="IPR015856">
    <property type="entry name" value="ABC_transpr_CbiO/EcfA_su"/>
</dbReference>
<evidence type="ECO:0000256" key="7">
    <source>
        <dbReference type="ARBA" id="ARBA00022967"/>
    </source>
</evidence>
<dbReference type="PANTHER" id="PTHR43553:SF24">
    <property type="entry name" value="ENERGY-COUPLING FACTOR TRANSPORTER ATP-BINDING PROTEIN ECFA1"/>
    <property type="match status" value="1"/>
</dbReference>
<evidence type="ECO:0000313" key="10">
    <source>
        <dbReference type="EMBL" id="MRH44975.1"/>
    </source>
</evidence>
<dbReference type="PROSITE" id="PS50893">
    <property type="entry name" value="ABC_TRANSPORTER_2"/>
    <property type="match status" value="1"/>
</dbReference>
<dbReference type="SMART" id="SM00382">
    <property type="entry name" value="AAA"/>
    <property type="match status" value="1"/>
</dbReference>
<evidence type="ECO:0000256" key="6">
    <source>
        <dbReference type="ARBA" id="ARBA00022840"/>
    </source>
</evidence>
<keyword evidence="5" id="KW-0547">Nucleotide-binding</keyword>
<comment type="subcellular location">
    <subcellularLocation>
        <location evidence="1">Cell membrane</location>
        <topology evidence="1">Peripheral membrane protein</topology>
    </subcellularLocation>
</comment>
<dbReference type="InterPro" id="IPR050095">
    <property type="entry name" value="ECF_ABC_transporter_ATP-bd"/>
</dbReference>
<evidence type="ECO:0000259" key="9">
    <source>
        <dbReference type="PROSITE" id="PS50893"/>
    </source>
</evidence>
<keyword evidence="4" id="KW-1003">Cell membrane</keyword>
<dbReference type="EMBL" id="WJNG01000022">
    <property type="protein sequence ID" value="MRH44975.1"/>
    <property type="molecule type" value="Genomic_DNA"/>
</dbReference>
<organism evidence="10 11">
    <name type="scientific">Aquibacillus halophilus</name>
    <dbReference type="NCBI Taxonomy" id="930132"/>
    <lineage>
        <taxon>Bacteria</taxon>
        <taxon>Bacillati</taxon>
        <taxon>Bacillota</taxon>
        <taxon>Bacilli</taxon>
        <taxon>Bacillales</taxon>
        <taxon>Bacillaceae</taxon>
        <taxon>Aquibacillus</taxon>
    </lineage>
</organism>
<dbReference type="GO" id="GO:0005524">
    <property type="term" value="F:ATP binding"/>
    <property type="evidence" value="ECO:0007669"/>
    <property type="project" value="UniProtKB-KW"/>
</dbReference>
<reference evidence="10" key="1">
    <citation type="submission" date="2019-11" db="EMBL/GenBank/DDBJ databases">
        <authorList>
            <person name="Li J."/>
        </authorList>
    </citation>
    <scope>NUCLEOTIDE SEQUENCE</scope>
    <source>
        <strain evidence="10">B6B</strain>
    </source>
</reference>
<dbReference type="OrthoDB" id="9784332at2"/>
<comment type="caution">
    <text evidence="10">The sequence shown here is derived from an EMBL/GenBank/DDBJ whole genome shotgun (WGS) entry which is preliminary data.</text>
</comment>
<keyword evidence="6" id="KW-0067">ATP-binding</keyword>
<dbReference type="GO" id="GO:0042626">
    <property type="term" value="F:ATPase-coupled transmembrane transporter activity"/>
    <property type="evidence" value="ECO:0007669"/>
    <property type="project" value="TreeGrafter"/>
</dbReference>
<dbReference type="InterPro" id="IPR003593">
    <property type="entry name" value="AAA+_ATPase"/>
</dbReference>
<proteinExistence type="inferred from homology"/>
<evidence type="ECO:0000313" key="11">
    <source>
        <dbReference type="Proteomes" id="UP000799092"/>
    </source>
</evidence>
<comment type="similarity">
    <text evidence="2">Belongs to the ABC transporter superfamily.</text>
</comment>
<dbReference type="GO" id="GO:0016887">
    <property type="term" value="F:ATP hydrolysis activity"/>
    <property type="evidence" value="ECO:0007669"/>
    <property type="project" value="InterPro"/>
</dbReference>
<evidence type="ECO:0000256" key="4">
    <source>
        <dbReference type="ARBA" id="ARBA00022475"/>
    </source>
</evidence>
<dbReference type="InterPro" id="IPR030947">
    <property type="entry name" value="EcfA_1"/>
</dbReference>
<evidence type="ECO:0000256" key="8">
    <source>
        <dbReference type="ARBA" id="ARBA00023136"/>
    </source>
</evidence>
<evidence type="ECO:0000256" key="3">
    <source>
        <dbReference type="ARBA" id="ARBA00022448"/>
    </source>
</evidence>
<protein>
    <submittedName>
        <fullName evidence="10">Energy-coupling factor transporter ATPase</fullName>
    </submittedName>
</protein>
<keyword evidence="7" id="KW-1278">Translocase</keyword>
<keyword evidence="3" id="KW-0813">Transport</keyword>
<dbReference type="PANTHER" id="PTHR43553">
    <property type="entry name" value="HEAVY METAL TRANSPORTER"/>
    <property type="match status" value="1"/>
</dbReference>
<dbReference type="Proteomes" id="UP000799092">
    <property type="component" value="Unassembled WGS sequence"/>
</dbReference>
<dbReference type="GO" id="GO:0043190">
    <property type="term" value="C:ATP-binding cassette (ABC) transporter complex"/>
    <property type="evidence" value="ECO:0007669"/>
    <property type="project" value="TreeGrafter"/>
</dbReference>
<keyword evidence="11" id="KW-1185">Reference proteome</keyword>
<dbReference type="GO" id="GO:0015087">
    <property type="term" value="F:cobalt ion transmembrane transporter activity"/>
    <property type="evidence" value="ECO:0007669"/>
    <property type="project" value="UniProtKB-ARBA"/>
</dbReference>
<dbReference type="SUPFAM" id="SSF52540">
    <property type="entry name" value="P-loop containing nucleoside triphosphate hydrolases"/>
    <property type="match status" value="1"/>
</dbReference>
<dbReference type="Pfam" id="PF00005">
    <property type="entry name" value="ABC_tran"/>
    <property type="match status" value="1"/>
</dbReference>
<dbReference type="PROSITE" id="PS00211">
    <property type="entry name" value="ABC_TRANSPORTER_1"/>
    <property type="match status" value="1"/>
</dbReference>
<dbReference type="InterPro" id="IPR027417">
    <property type="entry name" value="P-loop_NTPase"/>
</dbReference>
<dbReference type="NCBIfam" id="NF010167">
    <property type="entry name" value="PRK13648.1"/>
    <property type="match status" value="1"/>
</dbReference>
<dbReference type="FunFam" id="3.40.50.300:FF:000224">
    <property type="entry name" value="Energy-coupling factor transporter ATP-binding protein EcfA"/>
    <property type="match status" value="1"/>
</dbReference>
<gene>
    <name evidence="10" type="ORF">GH741_20230</name>
</gene>
<evidence type="ECO:0000256" key="5">
    <source>
        <dbReference type="ARBA" id="ARBA00022741"/>
    </source>
</evidence>
<dbReference type="NCBIfam" id="TIGR04520">
    <property type="entry name" value="ECF_ATPase_1"/>
    <property type="match status" value="1"/>
</dbReference>
<keyword evidence="8" id="KW-0472">Membrane</keyword>